<keyword evidence="3" id="KW-1185">Reference proteome</keyword>
<reference evidence="2 3" key="1">
    <citation type="journal article" date="2011" name="Mol. Biol. Evol.">
        <title>Comparative genomic analysis of fruiting body formation in Myxococcales.</title>
        <authorList>
            <person name="Huntley S."/>
            <person name="Hamann N."/>
            <person name="Wegener-Feldbrugge S."/>
            <person name="Treuner-Lange A."/>
            <person name="Kube M."/>
            <person name="Reinhardt R."/>
            <person name="Klages S."/>
            <person name="Muller R."/>
            <person name="Ronning C.M."/>
            <person name="Nierman W.C."/>
            <person name="Sogaard-Andersen L."/>
        </authorList>
    </citation>
    <scope>NUCLEOTIDE SEQUENCE [LARGE SCALE GENOMIC DNA]</scope>
    <source>
        <strain evidence="2 3">DW4/3-1</strain>
    </source>
</reference>
<dbReference type="HOGENOM" id="CLU_2588062_0_0_7"/>
<dbReference type="STRING" id="378806.STAUR_3974"/>
<gene>
    <name evidence="2" type="ordered locus">STAUR_3974</name>
</gene>
<sequence length="80" mass="8460">MVMAAGSITLLPQLAVSMENRQGQLVVRPFAPPGPGRTLVLAWRPGHPRAEALRTIAGTLRSVWPGAPKPPRSSATPSAR</sequence>
<dbReference type="KEGG" id="sur:STAUR_3974"/>
<evidence type="ECO:0000259" key="1">
    <source>
        <dbReference type="Pfam" id="PF03466"/>
    </source>
</evidence>
<dbReference type="SUPFAM" id="SSF53850">
    <property type="entry name" value="Periplasmic binding protein-like II"/>
    <property type="match status" value="1"/>
</dbReference>
<feature type="domain" description="LysR substrate-binding" evidence="1">
    <location>
        <begin position="1"/>
        <end position="63"/>
    </location>
</feature>
<name>E3FL54_STIAD</name>
<evidence type="ECO:0000313" key="3">
    <source>
        <dbReference type="Proteomes" id="UP000001351"/>
    </source>
</evidence>
<dbReference type="InterPro" id="IPR005119">
    <property type="entry name" value="LysR_subst-bd"/>
</dbReference>
<dbReference type="Proteomes" id="UP000001351">
    <property type="component" value="Chromosome"/>
</dbReference>
<dbReference type="Gene3D" id="3.40.190.10">
    <property type="entry name" value="Periplasmic binding protein-like II"/>
    <property type="match status" value="2"/>
</dbReference>
<dbReference type="Pfam" id="PF03466">
    <property type="entry name" value="LysR_substrate"/>
    <property type="match status" value="1"/>
</dbReference>
<organism evidence="2 3">
    <name type="scientific">Stigmatella aurantiaca (strain DW4/3-1)</name>
    <dbReference type="NCBI Taxonomy" id="378806"/>
    <lineage>
        <taxon>Bacteria</taxon>
        <taxon>Pseudomonadati</taxon>
        <taxon>Myxococcota</taxon>
        <taxon>Myxococcia</taxon>
        <taxon>Myxococcales</taxon>
        <taxon>Cystobacterineae</taxon>
        <taxon>Archangiaceae</taxon>
        <taxon>Stigmatella</taxon>
    </lineage>
</organism>
<dbReference type="EMBL" id="CP002271">
    <property type="protein sequence ID" value="ADO71762.1"/>
    <property type="molecule type" value="Genomic_DNA"/>
</dbReference>
<proteinExistence type="predicted"/>
<evidence type="ECO:0000313" key="2">
    <source>
        <dbReference type="EMBL" id="ADO71762.1"/>
    </source>
</evidence>
<protein>
    <submittedName>
        <fullName evidence="2">LysR-like Transcriptional regulator</fullName>
    </submittedName>
</protein>
<dbReference type="AlphaFoldDB" id="E3FL54"/>
<dbReference type="eggNOG" id="COG0583">
    <property type="taxonomic scope" value="Bacteria"/>
</dbReference>
<accession>E3FL54</accession>